<dbReference type="GeneID" id="70242169"/>
<protein>
    <submittedName>
        <fullName evidence="2">Uncharacterized protein</fullName>
    </submittedName>
</protein>
<comment type="caution">
    <text evidence="2">The sequence shown here is derived from an EMBL/GenBank/DDBJ whole genome shotgun (WGS) entry which is preliminary data.</text>
</comment>
<feature type="compositionally biased region" description="Polar residues" evidence="1">
    <location>
        <begin position="14"/>
        <end position="26"/>
    </location>
</feature>
<dbReference type="RefSeq" id="XP_046068028.1">
    <property type="nucleotide sequence ID" value="XM_046211882.1"/>
</dbReference>
<feature type="region of interest" description="Disordered" evidence="1">
    <location>
        <begin position="1"/>
        <end position="89"/>
    </location>
</feature>
<gene>
    <name evidence="2" type="ORF">BGW36DRAFT_303494</name>
</gene>
<accession>A0AAD4KLL1</accession>
<feature type="region of interest" description="Disordered" evidence="1">
    <location>
        <begin position="113"/>
        <end position="166"/>
    </location>
</feature>
<evidence type="ECO:0000313" key="2">
    <source>
        <dbReference type="EMBL" id="KAH8692031.1"/>
    </source>
</evidence>
<organism evidence="2 3">
    <name type="scientific">Talaromyces proteolyticus</name>
    <dbReference type="NCBI Taxonomy" id="1131652"/>
    <lineage>
        <taxon>Eukaryota</taxon>
        <taxon>Fungi</taxon>
        <taxon>Dikarya</taxon>
        <taxon>Ascomycota</taxon>
        <taxon>Pezizomycotina</taxon>
        <taxon>Eurotiomycetes</taxon>
        <taxon>Eurotiomycetidae</taxon>
        <taxon>Eurotiales</taxon>
        <taxon>Trichocomaceae</taxon>
        <taxon>Talaromyces</taxon>
        <taxon>Talaromyces sect. Bacilispori</taxon>
    </lineage>
</organism>
<evidence type="ECO:0000256" key="1">
    <source>
        <dbReference type="SAM" id="MobiDB-lite"/>
    </source>
</evidence>
<proteinExistence type="predicted"/>
<evidence type="ECO:0000313" key="3">
    <source>
        <dbReference type="Proteomes" id="UP001201262"/>
    </source>
</evidence>
<reference evidence="2" key="1">
    <citation type="submission" date="2021-12" db="EMBL/GenBank/DDBJ databases">
        <title>Convergent genome expansion in fungi linked to evolution of root-endophyte symbiosis.</title>
        <authorList>
            <consortium name="DOE Joint Genome Institute"/>
            <person name="Ke Y.-H."/>
            <person name="Bonito G."/>
            <person name="Liao H.-L."/>
            <person name="Looney B."/>
            <person name="Rojas-Flechas A."/>
            <person name="Nash J."/>
            <person name="Hameed K."/>
            <person name="Schadt C."/>
            <person name="Martin F."/>
            <person name="Crous P.W."/>
            <person name="Miettinen O."/>
            <person name="Magnuson J.K."/>
            <person name="Labbe J."/>
            <person name="Jacobson D."/>
            <person name="Doktycz M.J."/>
            <person name="Veneault-Fourrey C."/>
            <person name="Kuo A."/>
            <person name="Mondo S."/>
            <person name="Calhoun S."/>
            <person name="Riley R."/>
            <person name="Ohm R."/>
            <person name="LaButti K."/>
            <person name="Andreopoulos B."/>
            <person name="Pangilinan J."/>
            <person name="Nolan M."/>
            <person name="Tritt A."/>
            <person name="Clum A."/>
            <person name="Lipzen A."/>
            <person name="Daum C."/>
            <person name="Barry K."/>
            <person name="Grigoriev I.V."/>
            <person name="Vilgalys R."/>
        </authorList>
    </citation>
    <scope>NUCLEOTIDE SEQUENCE</scope>
    <source>
        <strain evidence="2">PMI_201</strain>
    </source>
</reference>
<dbReference type="EMBL" id="JAJTJA010000011">
    <property type="protein sequence ID" value="KAH8692031.1"/>
    <property type="molecule type" value="Genomic_DNA"/>
</dbReference>
<feature type="compositionally biased region" description="Basic and acidic residues" evidence="1">
    <location>
        <begin position="70"/>
        <end position="89"/>
    </location>
</feature>
<sequence>VDNMEITDVPQPPKQSAYTQPSNPVSRNPEERRGQAPTDAYLSSSSRYGDAPPAIRRTAASKPSSGEKLAQLEEVHRQDIGPDGKRGHIDLEFGVEQQPAEGDIAAAVEGRPSRVQPGAHAGPVGSTPGFEQDTAAQMERKRAEHDRALREGGRESSARYGEEAVDAECRQVRERKLKLDQELDVKGAVKGATGDRVV</sequence>
<dbReference type="Proteomes" id="UP001201262">
    <property type="component" value="Unassembled WGS sequence"/>
</dbReference>
<dbReference type="AlphaFoldDB" id="A0AAD4KLL1"/>
<feature type="compositionally biased region" description="Basic and acidic residues" evidence="1">
    <location>
        <begin position="138"/>
        <end position="166"/>
    </location>
</feature>
<name>A0AAD4KLL1_9EURO</name>
<keyword evidence="3" id="KW-1185">Reference proteome</keyword>
<feature type="non-terminal residue" evidence="2">
    <location>
        <position position="1"/>
    </location>
</feature>